<organism evidence="12 13">
    <name type="scientific">Paradevosia tibetensis</name>
    <dbReference type="NCBI Taxonomy" id="1447062"/>
    <lineage>
        <taxon>Bacteria</taxon>
        <taxon>Pseudomonadati</taxon>
        <taxon>Pseudomonadota</taxon>
        <taxon>Alphaproteobacteria</taxon>
        <taxon>Hyphomicrobiales</taxon>
        <taxon>Devosiaceae</taxon>
        <taxon>Paradevosia</taxon>
    </lineage>
</organism>
<feature type="compositionally biased region" description="Acidic residues" evidence="9">
    <location>
        <begin position="435"/>
        <end position="445"/>
    </location>
</feature>
<dbReference type="InterPro" id="IPR006445">
    <property type="entry name" value="Phage-assoc_HI1409"/>
</dbReference>
<dbReference type="Pfam" id="PF23474">
    <property type="entry name" value="Acb1"/>
    <property type="match status" value="1"/>
</dbReference>
<feature type="region of interest" description="Disordered" evidence="9">
    <location>
        <begin position="434"/>
        <end position="459"/>
    </location>
</feature>
<evidence type="ECO:0000313" key="13">
    <source>
        <dbReference type="Proteomes" id="UP000321062"/>
    </source>
</evidence>
<evidence type="ECO:0000256" key="3">
    <source>
        <dbReference type="ARBA" id="ARBA00034240"/>
    </source>
</evidence>
<evidence type="ECO:0000256" key="2">
    <source>
        <dbReference type="ARBA" id="ARBA00034233"/>
    </source>
</evidence>
<keyword evidence="13" id="KW-1185">Reference proteome</keyword>
<proteinExistence type="inferred from homology"/>
<feature type="domain" description="Anti-CBASS protein Acb1-like N-terminal" evidence="10">
    <location>
        <begin position="40"/>
        <end position="388"/>
    </location>
</feature>
<dbReference type="Proteomes" id="UP000321062">
    <property type="component" value="Chromosome"/>
</dbReference>
<dbReference type="InterPro" id="IPR024459">
    <property type="entry name" value="Acb1-like_N"/>
</dbReference>
<evidence type="ECO:0000256" key="1">
    <source>
        <dbReference type="ARBA" id="ARBA00022801"/>
    </source>
</evidence>
<dbReference type="AlphaFoldDB" id="A0A5B9DNY2"/>
<keyword evidence="1" id="KW-0378">Hydrolase</keyword>
<evidence type="ECO:0000256" key="5">
    <source>
        <dbReference type="ARBA" id="ARBA00034283"/>
    </source>
</evidence>
<evidence type="ECO:0000256" key="8">
    <source>
        <dbReference type="ARBA" id="ARBA00048123"/>
    </source>
</evidence>
<comment type="catalytic activity">
    <reaction evidence="4">
        <text>3',3',3'-cAAG + H2O = A[3'-5']pG[3'-5']pAp[3'] + H(+)</text>
        <dbReference type="Rhea" id="RHEA:72867"/>
        <dbReference type="ChEBI" id="CHEBI:15377"/>
        <dbReference type="ChEBI" id="CHEBI:15378"/>
        <dbReference type="ChEBI" id="CHEBI:143810"/>
        <dbReference type="ChEBI" id="CHEBI:192533"/>
    </reaction>
    <physiologicalReaction direction="left-to-right" evidence="4">
        <dbReference type="Rhea" id="RHEA:72868"/>
    </physiologicalReaction>
</comment>
<protein>
    <recommendedName>
        <fullName evidence="7">Anti-CBASS protein Acb1</fullName>
    </recommendedName>
</protein>
<dbReference type="EMBL" id="CP041690">
    <property type="protein sequence ID" value="QEE20409.1"/>
    <property type="molecule type" value="Genomic_DNA"/>
</dbReference>
<feature type="domain" description="Anti-CBASS protein Acb1-like C-terminal" evidence="11">
    <location>
        <begin position="470"/>
        <end position="611"/>
    </location>
</feature>
<comment type="catalytic activity">
    <reaction evidence="3">
        <text>3',3',3'-c-tri-AMP + H2O = A[3'-5']pA[3'-5']pAp[3'] + H(+)</text>
        <dbReference type="Rhea" id="RHEA:72859"/>
        <dbReference type="ChEBI" id="CHEBI:15377"/>
        <dbReference type="ChEBI" id="CHEBI:15378"/>
        <dbReference type="ChEBI" id="CHEBI:192523"/>
        <dbReference type="ChEBI" id="CHEBI:192530"/>
    </reaction>
    <physiologicalReaction direction="left-to-right" evidence="3">
        <dbReference type="Rhea" id="RHEA:72860"/>
    </physiologicalReaction>
</comment>
<dbReference type="OrthoDB" id="7491028at2"/>
<dbReference type="Pfam" id="PF06381">
    <property type="entry name" value="Phage_portal_3"/>
    <property type="match status" value="1"/>
</dbReference>
<evidence type="ECO:0000256" key="4">
    <source>
        <dbReference type="ARBA" id="ARBA00034244"/>
    </source>
</evidence>
<reference evidence="12 13" key="1">
    <citation type="journal article" date="2015" name="Int. J. Syst. Evol. Microbiol.">
        <title>Youhaiella tibetensis gen. nov., sp. nov., isolated from subsurface sediment.</title>
        <authorList>
            <person name="Wang Y.X."/>
            <person name="Huang F.Q."/>
            <person name="Nogi Y."/>
            <person name="Pang S.J."/>
            <person name="Wang P.K."/>
            <person name="Lv J."/>
        </authorList>
    </citation>
    <scope>NUCLEOTIDE SEQUENCE [LARGE SCALE GENOMIC DNA]</scope>
    <source>
        <strain evidence="13">fig4</strain>
    </source>
</reference>
<evidence type="ECO:0000256" key="6">
    <source>
        <dbReference type="ARBA" id="ARBA00034316"/>
    </source>
</evidence>
<evidence type="ECO:0000259" key="10">
    <source>
        <dbReference type="Pfam" id="PF06381"/>
    </source>
</evidence>
<comment type="catalytic activity">
    <reaction evidence="2">
        <text>3',3',3'-cAAG + H2O = G[3'-5']pA[3'-5']pAp[3'] + H(+)</text>
        <dbReference type="Rhea" id="RHEA:72863"/>
        <dbReference type="ChEBI" id="CHEBI:15377"/>
        <dbReference type="ChEBI" id="CHEBI:15378"/>
        <dbReference type="ChEBI" id="CHEBI:143810"/>
        <dbReference type="ChEBI" id="CHEBI:192532"/>
    </reaction>
    <physiologicalReaction direction="left-to-right" evidence="2">
        <dbReference type="Rhea" id="RHEA:72864"/>
    </physiologicalReaction>
</comment>
<comment type="catalytic activity">
    <reaction evidence="8">
        <text>3',3'-cUAMP + H2O = U[3'-5']pAp[3'] + H(+)</text>
        <dbReference type="Rhea" id="RHEA:72835"/>
        <dbReference type="ChEBI" id="CHEBI:15377"/>
        <dbReference type="ChEBI" id="CHEBI:15378"/>
        <dbReference type="ChEBI" id="CHEBI:143809"/>
        <dbReference type="ChEBI" id="CHEBI:192498"/>
    </reaction>
    <physiologicalReaction direction="left-to-right" evidence="8">
        <dbReference type="Rhea" id="RHEA:72836"/>
    </physiologicalReaction>
</comment>
<dbReference type="KEGG" id="yti:FNA67_09575"/>
<dbReference type="NCBIfam" id="TIGR01555">
    <property type="entry name" value="phge_rel_HI1409"/>
    <property type="match status" value="1"/>
</dbReference>
<name>A0A5B9DNY2_9HYPH</name>
<dbReference type="GO" id="GO:0016787">
    <property type="term" value="F:hydrolase activity"/>
    <property type="evidence" value="ECO:0007669"/>
    <property type="project" value="UniProtKB-KW"/>
</dbReference>
<comment type="similarity">
    <text evidence="6">Belongs to the anti-CBASS protein Acb1 family.</text>
</comment>
<sequence length="616" mass="67239">MNNILTFVRDGLASAIAGLGTERDKAASVYYTEPTIDTQQLIAAYRGSWLPRKIIDIPALDSCRAWRSWQAKNPQIEKIEAEEKRLGVQAKVLEARKKARLFGGAAIYIDLGDDASQELRPDAVRVGGVRFLTVLSPTQLQPGEIETDPLSPLYGRPKDYSIVAGTTAQVKVHPSRLAIFIGNEMPDRDMTSGATFAWGDSVLTSVMEAVKQADATSANIASLIFEANVDVVTMEGLMAYVGTPDGERKVTERYRIAAAGKSINRMLILDGNEKYERKSASFATLPDLMDRFFQNVSGAADIPMTRLFGMSPGGLNASGESDLRNYYDRIASAQTLEMQPAMAIMDECLIRSALGQRDPDVHYVWNPLWQLSEKEKAEIFKAKSDAARTIAGSGGTSEPLMPIDALSDALVNELVEDGALAGLEAAIDKYGSLADQEEDDDDDEAAALGAPTDANAQRRQRLAAKDAVPRSLYISRKVKNAAAIIAWAKSQGFETTLPAGDLHVTIAFSRTPVDWMKVGESWAPELKVGPGGPRLMERFGEATVLLFTANELRWRNEAVIEAGGSWDHPEYQPHVTISYGFKGDLSKVQPYQGDIVLGPELFAEVNEDWKSGVTEK</sequence>
<accession>A0A5B9DNY2</accession>
<gene>
    <name evidence="12" type="ORF">FNA67_09575</name>
</gene>
<evidence type="ECO:0000256" key="9">
    <source>
        <dbReference type="SAM" id="MobiDB-lite"/>
    </source>
</evidence>
<comment type="catalytic activity">
    <reaction evidence="5">
        <text>3',3'-cGAMP + H2O = G[3'-5']pAp[3'] + H(+)</text>
        <dbReference type="Rhea" id="RHEA:72831"/>
        <dbReference type="ChEBI" id="CHEBI:15377"/>
        <dbReference type="ChEBI" id="CHEBI:15378"/>
        <dbReference type="ChEBI" id="CHEBI:71501"/>
        <dbReference type="ChEBI" id="CHEBI:192497"/>
    </reaction>
    <physiologicalReaction direction="left-to-right" evidence="5">
        <dbReference type="Rhea" id="RHEA:72832"/>
    </physiologicalReaction>
</comment>
<evidence type="ECO:0000259" key="11">
    <source>
        <dbReference type="Pfam" id="PF23474"/>
    </source>
</evidence>
<dbReference type="RefSeq" id="WP_147655882.1">
    <property type="nucleotide sequence ID" value="NZ_BMFM01000001.1"/>
</dbReference>
<evidence type="ECO:0000256" key="7">
    <source>
        <dbReference type="ARBA" id="ARBA00034343"/>
    </source>
</evidence>
<evidence type="ECO:0000313" key="12">
    <source>
        <dbReference type="EMBL" id="QEE20409.1"/>
    </source>
</evidence>
<dbReference type="InterPro" id="IPR056175">
    <property type="entry name" value="Acb1-like_C"/>
</dbReference>